<dbReference type="Proteomes" id="UP000663836">
    <property type="component" value="Unassembled WGS sequence"/>
</dbReference>
<feature type="non-terminal residue" evidence="1">
    <location>
        <position position="1"/>
    </location>
</feature>
<dbReference type="EMBL" id="CAJOBD010003919">
    <property type="protein sequence ID" value="CAF3972002.1"/>
    <property type="molecule type" value="Genomic_DNA"/>
</dbReference>
<dbReference type="AlphaFoldDB" id="A0A819M0X0"/>
<reference evidence="1" key="1">
    <citation type="submission" date="2021-02" db="EMBL/GenBank/DDBJ databases">
        <authorList>
            <person name="Nowell W R."/>
        </authorList>
    </citation>
    <scope>NUCLEOTIDE SEQUENCE</scope>
</reference>
<evidence type="ECO:0000313" key="2">
    <source>
        <dbReference type="Proteomes" id="UP000663836"/>
    </source>
</evidence>
<gene>
    <name evidence="1" type="ORF">JBS370_LOCUS24690</name>
</gene>
<accession>A0A819M0X0</accession>
<sequence length="57" mass="6140">TAKPPFQATHSAAPKLPCDNCSVCWRGAIRGSYFRGQLGGGFWPGQTLTPCDCDCHK</sequence>
<organism evidence="1 2">
    <name type="scientific">Rotaria sordida</name>
    <dbReference type="NCBI Taxonomy" id="392033"/>
    <lineage>
        <taxon>Eukaryota</taxon>
        <taxon>Metazoa</taxon>
        <taxon>Spiralia</taxon>
        <taxon>Gnathifera</taxon>
        <taxon>Rotifera</taxon>
        <taxon>Eurotatoria</taxon>
        <taxon>Bdelloidea</taxon>
        <taxon>Philodinida</taxon>
        <taxon>Philodinidae</taxon>
        <taxon>Rotaria</taxon>
    </lineage>
</organism>
<protein>
    <submittedName>
        <fullName evidence="1">Uncharacterized protein</fullName>
    </submittedName>
</protein>
<comment type="caution">
    <text evidence="1">The sequence shown here is derived from an EMBL/GenBank/DDBJ whole genome shotgun (WGS) entry which is preliminary data.</text>
</comment>
<name>A0A819M0X0_9BILA</name>
<proteinExistence type="predicted"/>
<evidence type="ECO:0000313" key="1">
    <source>
        <dbReference type="EMBL" id="CAF3972002.1"/>
    </source>
</evidence>